<organism evidence="1">
    <name type="scientific">Caldiarchaeum subterraneum</name>
    <dbReference type="NCBI Taxonomy" id="311458"/>
    <lineage>
        <taxon>Archaea</taxon>
        <taxon>Nitrososphaerota</taxon>
        <taxon>Candidatus Caldarchaeales</taxon>
        <taxon>Candidatus Caldarchaeaceae</taxon>
        <taxon>Candidatus Caldarchaeum</taxon>
    </lineage>
</organism>
<comment type="caution">
    <text evidence="1">The sequence shown here is derived from an EMBL/GenBank/DDBJ whole genome shotgun (WGS) entry which is preliminary data.</text>
</comment>
<proteinExistence type="predicted"/>
<name>A0A7C5Y9P1_CALS0</name>
<dbReference type="AlphaFoldDB" id="A0A7C5Y9P1"/>
<dbReference type="Gene3D" id="3.30.1860.10">
    <property type="entry name" value="uncharacterized conserved protein from methanopyrus kandleri domain like"/>
    <property type="match status" value="1"/>
</dbReference>
<reference evidence="1" key="1">
    <citation type="journal article" date="2020" name="mSystems">
        <title>Genome- and Community-Level Interaction Insights into Carbon Utilization and Element Cycling Functions of Hydrothermarchaeota in Hydrothermal Sediment.</title>
        <authorList>
            <person name="Zhou Z."/>
            <person name="Liu Y."/>
            <person name="Xu W."/>
            <person name="Pan J."/>
            <person name="Luo Z.H."/>
            <person name="Li M."/>
        </authorList>
    </citation>
    <scope>NUCLEOTIDE SEQUENCE [LARGE SCALE GENOMIC DNA]</scope>
    <source>
        <strain evidence="1">SpSt-1084</strain>
    </source>
</reference>
<dbReference type="InterPro" id="IPR007355">
    <property type="entry name" value="DUF424"/>
</dbReference>
<dbReference type="EMBL" id="DRXS01000233">
    <property type="protein sequence ID" value="HHR41038.1"/>
    <property type="molecule type" value="Genomic_DNA"/>
</dbReference>
<gene>
    <name evidence="1" type="ORF">ENM42_04315</name>
</gene>
<sequence>MLVVDEDLVEYFKLGTIINLVGEKAVEAAVRHGYARRDSIVYVDGIPHVQLFL</sequence>
<dbReference type="Pfam" id="PF04242">
    <property type="entry name" value="DUF424"/>
    <property type="match status" value="1"/>
</dbReference>
<evidence type="ECO:0000313" key="1">
    <source>
        <dbReference type="EMBL" id="HHR41038.1"/>
    </source>
</evidence>
<accession>A0A7C5Y9P1</accession>
<protein>
    <submittedName>
        <fullName evidence="1">DUF424 family protein</fullName>
    </submittedName>
</protein>